<proteinExistence type="predicted"/>
<evidence type="ECO:0000256" key="2">
    <source>
        <dbReference type="SAM" id="Phobius"/>
    </source>
</evidence>
<dbReference type="GO" id="GO:0000271">
    <property type="term" value="P:polysaccharide biosynthetic process"/>
    <property type="evidence" value="ECO:0007669"/>
    <property type="project" value="TreeGrafter"/>
</dbReference>
<dbReference type="GO" id="GO:0016020">
    <property type="term" value="C:membrane"/>
    <property type="evidence" value="ECO:0007669"/>
    <property type="project" value="TreeGrafter"/>
</dbReference>
<feature type="transmembrane region" description="Helical" evidence="2">
    <location>
        <begin position="38"/>
        <end position="57"/>
    </location>
</feature>
<comment type="caution">
    <text evidence="4">The sequence shown here is derived from an EMBL/GenBank/DDBJ whole genome shotgun (WGS) entry which is preliminary data.</text>
</comment>
<dbReference type="GO" id="GO:0016747">
    <property type="term" value="F:acyltransferase activity, transferring groups other than amino-acyl groups"/>
    <property type="evidence" value="ECO:0007669"/>
    <property type="project" value="InterPro"/>
</dbReference>
<dbReference type="EMBL" id="JACHJQ010000006">
    <property type="protein sequence ID" value="MBB4909378.1"/>
    <property type="molecule type" value="Genomic_DNA"/>
</dbReference>
<feature type="transmembrane region" description="Helical" evidence="2">
    <location>
        <begin position="291"/>
        <end position="310"/>
    </location>
</feature>
<evidence type="ECO:0000313" key="4">
    <source>
        <dbReference type="EMBL" id="MBB4909378.1"/>
    </source>
</evidence>
<feature type="domain" description="Acyltransferase 3" evidence="3">
    <location>
        <begin position="1"/>
        <end position="337"/>
    </location>
</feature>
<evidence type="ECO:0000313" key="5">
    <source>
        <dbReference type="Proteomes" id="UP000520767"/>
    </source>
</evidence>
<dbReference type="Proteomes" id="UP000520767">
    <property type="component" value="Unassembled WGS sequence"/>
</dbReference>
<evidence type="ECO:0000256" key="1">
    <source>
        <dbReference type="SAM" id="MobiDB-lite"/>
    </source>
</evidence>
<feature type="transmembrane region" description="Helical" evidence="2">
    <location>
        <begin position="253"/>
        <end position="271"/>
    </location>
</feature>
<feature type="region of interest" description="Disordered" evidence="1">
    <location>
        <begin position="359"/>
        <end position="384"/>
    </location>
</feature>
<dbReference type="InterPro" id="IPR050879">
    <property type="entry name" value="Acyltransferase_3"/>
</dbReference>
<dbReference type="PANTHER" id="PTHR23028">
    <property type="entry name" value="ACETYLTRANSFERASE"/>
    <property type="match status" value="1"/>
</dbReference>
<keyword evidence="2" id="KW-1133">Transmembrane helix</keyword>
<dbReference type="InterPro" id="IPR002656">
    <property type="entry name" value="Acyl_transf_3_dom"/>
</dbReference>
<keyword evidence="2" id="KW-0472">Membrane</keyword>
<keyword evidence="2" id="KW-0812">Transmembrane</keyword>
<evidence type="ECO:0000259" key="3">
    <source>
        <dbReference type="Pfam" id="PF01757"/>
    </source>
</evidence>
<keyword evidence="5" id="KW-1185">Reference proteome</keyword>
<organism evidence="4 5">
    <name type="scientific">Actinophytocola algeriensis</name>
    <dbReference type="NCBI Taxonomy" id="1768010"/>
    <lineage>
        <taxon>Bacteria</taxon>
        <taxon>Bacillati</taxon>
        <taxon>Actinomycetota</taxon>
        <taxon>Actinomycetes</taxon>
        <taxon>Pseudonocardiales</taxon>
        <taxon>Pseudonocardiaceae</taxon>
    </lineage>
</organism>
<accession>A0A7W7Q9J3</accession>
<gene>
    <name evidence="4" type="ORF">FHR82_005636</name>
</gene>
<dbReference type="PANTHER" id="PTHR23028:SF131">
    <property type="entry name" value="BLR2367 PROTEIN"/>
    <property type="match status" value="1"/>
</dbReference>
<dbReference type="Pfam" id="PF01757">
    <property type="entry name" value="Acyl_transf_3"/>
    <property type="match status" value="1"/>
</dbReference>
<dbReference type="RefSeq" id="WP_184813491.1">
    <property type="nucleotide sequence ID" value="NZ_JACHJQ010000006.1"/>
</dbReference>
<feature type="transmembrane region" description="Helical" evidence="2">
    <location>
        <begin position="316"/>
        <end position="343"/>
    </location>
</feature>
<reference evidence="4 5" key="1">
    <citation type="submission" date="2020-08" db="EMBL/GenBank/DDBJ databases">
        <title>Genomic Encyclopedia of Type Strains, Phase III (KMG-III): the genomes of soil and plant-associated and newly described type strains.</title>
        <authorList>
            <person name="Whitman W."/>
        </authorList>
    </citation>
    <scope>NUCLEOTIDE SEQUENCE [LARGE SCALE GENOMIC DNA]</scope>
    <source>
        <strain evidence="4 5">CECT 8960</strain>
    </source>
</reference>
<feature type="transmembrane region" description="Helical" evidence="2">
    <location>
        <begin position="78"/>
        <end position="97"/>
    </location>
</feature>
<keyword evidence="4" id="KW-0012">Acyltransferase</keyword>
<feature type="transmembrane region" description="Helical" evidence="2">
    <location>
        <begin position="117"/>
        <end position="141"/>
    </location>
</feature>
<dbReference type="AlphaFoldDB" id="A0A7W7Q9J3"/>
<keyword evidence="4" id="KW-0808">Transferase</keyword>
<sequence>MRFIAAAMVFLFHGVLYTGLFADPSAQSTLGSIVAGGGWTGVSFFFILSGFVLAWSARSSDTLGRFWRRRLCKIFPNHLVTAVVAYVLASAVVGTALPDSSWLNILLLQSWVPDLGVIFTGNVVAWSLSCELLFYLLFPLLLPMFNRIRPERLWLWAGGFVVAILLVPTLAAAITPPAALSAPLVMPVIDMTMWQQWFVALFPPVRLLEFVFGIVLARIVITGQRLPLNLGGAVAFAIAAYALSPLVPGEYRVAATMVIPLGLVIAAGARMDEAAERSWLSGRRMVYLGEISFAVYMVHNLVLVYGHQLLGATTSWATPAALGVLALFLAATLGVAALLYTLVERPVMQYLANPRRRRPSALASVPTGQSAPPPARPDGDRLAG</sequence>
<feature type="transmembrane region" description="Helical" evidence="2">
    <location>
        <begin position="228"/>
        <end position="247"/>
    </location>
</feature>
<feature type="transmembrane region" description="Helical" evidence="2">
    <location>
        <begin position="194"/>
        <end position="216"/>
    </location>
</feature>
<name>A0A7W7Q9J3_9PSEU</name>
<feature type="transmembrane region" description="Helical" evidence="2">
    <location>
        <begin position="153"/>
        <end position="174"/>
    </location>
</feature>
<protein>
    <submittedName>
        <fullName evidence="4">Mycarose O-acyltransferase</fullName>
    </submittedName>
</protein>